<accession>A0AAD7CKU7</accession>
<evidence type="ECO:0000313" key="2">
    <source>
        <dbReference type="Proteomes" id="UP001221142"/>
    </source>
</evidence>
<dbReference type="EMBL" id="JARKIF010000001">
    <property type="protein sequence ID" value="KAJ7651295.1"/>
    <property type="molecule type" value="Genomic_DNA"/>
</dbReference>
<sequence>MTLAPLLAMRRNPSKTTSNLLDSRAPFSRSAETCASLAGLSRVKSTCSKQCKVLGNWIGRGEIDLRREIHPGRARIMHPHGGTTVRRMYSAKIREQSDKSVILYEGEHAEEECRKYIAKHANLWHRNLMQIFGVSDLCGKHVVIAQDSLITYRDYLALHRPSVVLQVYLYSLWTSEQCPGIPRDMVSFAERDPLDPSLNRPTMYRP</sequence>
<dbReference type="AlphaFoldDB" id="A0AAD7CKU7"/>
<protein>
    <submittedName>
        <fullName evidence="1">Uncharacterized protein</fullName>
    </submittedName>
</protein>
<organism evidence="1 2">
    <name type="scientific">Roridomyces roridus</name>
    <dbReference type="NCBI Taxonomy" id="1738132"/>
    <lineage>
        <taxon>Eukaryota</taxon>
        <taxon>Fungi</taxon>
        <taxon>Dikarya</taxon>
        <taxon>Basidiomycota</taxon>
        <taxon>Agaricomycotina</taxon>
        <taxon>Agaricomycetes</taxon>
        <taxon>Agaricomycetidae</taxon>
        <taxon>Agaricales</taxon>
        <taxon>Marasmiineae</taxon>
        <taxon>Mycenaceae</taxon>
        <taxon>Roridomyces</taxon>
    </lineage>
</organism>
<gene>
    <name evidence="1" type="ORF">FB45DRAFT_34402</name>
</gene>
<evidence type="ECO:0000313" key="1">
    <source>
        <dbReference type="EMBL" id="KAJ7651295.1"/>
    </source>
</evidence>
<reference evidence="1" key="1">
    <citation type="submission" date="2023-03" db="EMBL/GenBank/DDBJ databases">
        <title>Massive genome expansion in bonnet fungi (Mycena s.s.) driven by repeated elements and novel gene families across ecological guilds.</title>
        <authorList>
            <consortium name="Lawrence Berkeley National Laboratory"/>
            <person name="Harder C.B."/>
            <person name="Miyauchi S."/>
            <person name="Viragh M."/>
            <person name="Kuo A."/>
            <person name="Thoen E."/>
            <person name="Andreopoulos B."/>
            <person name="Lu D."/>
            <person name="Skrede I."/>
            <person name="Drula E."/>
            <person name="Henrissat B."/>
            <person name="Morin E."/>
            <person name="Kohler A."/>
            <person name="Barry K."/>
            <person name="LaButti K."/>
            <person name="Morin E."/>
            <person name="Salamov A."/>
            <person name="Lipzen A."/>
            <person name="Mereny Z."/>
            <person name="Hegedus B."/>
            <person name="Baldrian P."/>
            <person name="Stursova M."/>
            <person name="Weitz H."/>
            <person name="Taylor A."/>
            <person name="Grigoriev I.V."/>
            <person name="Nagy L.G."/>
            <person name="Martin F."/>
            <person name="Kauserud H."/>
        </authorList>
    </citation>
    <scope>NUCLEOTIDE SEQUENCE</scope>
    <source>
        <strain evidence="1">9284</strain>
    </source>
</reference>
<name>A0AAD7CKU7_9AGAR</name>
<dbReference type="Proteomes" id="UP001221142">
    <property type="component" value="Unassembled WGS sequence"/>
</dbReference>
<keyword evidence="2" id="KW-1185">Reference proteome</keyword>
<comment type="caution">
    <text evidence="1">The sequence shown here is derived from an EMBL/GenBank/DDBJ whole genome shotgun (WGS) entry which is preliminary data.</text>
</comment>
<proteinExistence type="predicted"/>